<name>A0A1X2H5P2_SYNRA</name>
<dbReference type="InterPro" id="IPR054708">
    <property type="entry name" value="MTPAP-like_central"/>
</dbReference>
<dbReference type="SUPFAM" id="SSF81631">
    <property type="entry name" value="PAP/OAS1 substrate-binding domain"/>
    <property type="match status" value="1"/>
</dbReference>
<keyword evidence="7" id="KW-0460">Magnesium</keyword>
<dbReference type="Pfam" id="PF03828">
    <property type="entry name" value="PAP_assoc"/>
    <property type="match status" value="1"/>
</dbReference>
<evidence type="ECO:0000259" key="9">
    <source>
        <dbReference type="Pfam" id="PF03828"/>
    </source>
</evidence>
<proteinExistence type="inferred from homology"/>
<dbReference type="PANTHER" id="PTHR12271:SF113">
    <property type="entry name" value="POLY(A) RNA POLYMERASE CID11"/>
    <property type="match status" value="1"/>
</dbReference>
<dbReference type="InterPro" id="IPR002058">
    <property type="entry name" value="PAP_assoc"/>
</dbReference>
<evidence type="ECO:0000256" key="5">
    <source>
        <dbReference type="ARBA" id="ARBA00022679"/>
    </source>
</evidence>
<protein>
    <recommendedName>
        <fullName evidence="4">polynucleotide adenylyltransferase</fullName>
        <ecNumber evidence="4">2.7.7.19</ecNumber>
    </recommendedName>
</protein>
<dbReference type="OMA" id="NTKHEPA"/>
<dbReference type="GO" id="GO:0046872">
    <property type="term" value="F:metal ion binding"/>
    <property type="evidence" value="ECO:0007669"/>
    <property type="project" value="UniProtKB-KW"/>
</dbReference>
<evidence type="ECO:0000256" key="8">
    <source>
        <dbReference type="SAM" id="MobiDB-lite"/>
    </source>
</evidence>
<dbReference type="Pfam" id="PF22600">
    <property type="entry name" value="MTPAP-like_central"/>
    <property type="match status" value="1"/>
</dbReference>
<feature type="compositionally biased region" description="Basic residues" evidence="8">
    <location>
        <begin position="598"/>
        <end position="613"/>
    </location>
</feature>
<keyword evidence="5" id="KW-0808">Transferase</keyword>
<dbReference type="InParanoid" id="A0A1X2H5P2"/>
<dbReference type="OrthoDB" id="2274644at2759"/>
<dbReference type="CDD" id="cd05402">
    <property type="entry name" value="NT_PAP_TUTase"/>
    <property type="match status" value="1"/>
</dbReference>
<accession>A0A1X2H5P2</accession>
<dbReference type="EMBL" id="MCGN01000008">
    <property type="protein sequence ID" value="ORY93795.1"/>
    <property type="molecule type" value="Genomic_DNA"/>
</dbReference>
<feature type="compositionally biased region" description="Low complexity" evidence="8">
    <location>
        <begin position="640"/>
        <end position="653"/>
    </location>
</feature>
<comment type="caution">
    <text evidence="11">The sequence shown here is derived from an EMBL/GenBank/DDBJ whole genome shotgun (WGS) entry which is preliminary data.</text>
</comment>
<feature type="compositionally biased region" description="Polar residues" evidence="8">
    <location>
        <begin position="472"/>
        <end position="481"/>
    </location>
</feature>
<evidence type="ECO:0000256" key="1">
    <source>
        <dbReference type="ARBA" id="ARBA00001936"/>
    </source>
</evidence>
<feature type="compositionally biased region" description="Low complexity" evidence="8">
    <location>
        <begin position="670"/>
        <end position="680"/>
    </location>
</feature>
<evidence type="ECO:0000259" key="10">
    <source>
        <dbReference type="Pfam" id="PF22600"/>
    </source>
</evidence>
<sequence>MPVLSPPLQTLLKDTDATLLRCPTTTSTTSSPRSEQGDHNNTTEDDDTDTISDRSCDSFCTATPYMPNKTDEPWPITLDPLYEHHLCFELLALYEQLLPTRESSDRRLGLVQKIERLLNTEWPNHDIRVHLFGSSVNDLGSAQSDVDLCITTPWNGLRNVRVLAKMFKRYGMQHVVCVPRAKVPIVRLFDPESQLACDINVNNTLALQNTRMIKTYVAIDPRVRPLIMAIKHWTKQRRLNDAANGGTLSTYTWTCMIINFLQMREPPVLPVLHQLVPGEPDSDLFCDDVESLKGFGEANNETLGGLLFAFFRRYAVEFDYEDQVVSVRHGRYLTKLEKGWHVGRNRLSLCVEEPFNLSRNLGNSADLASVQGLRVEFRRAFGLLLEDASFDLICDPFHFFHQELLPPPAVALSSPPLPTRSTPMALIPSLPVSTAAATSPPPVSTQLSPAPDSYLPATSSLLAMPIHPHASSPVNGPASTNHAEKPDPDVRPRHTSTAVYAPLRIRQPLPCCTPPPQPLPPPPAPVTVTIALPPSYGPKTHNRTVDSIFARYTNPPQDRRQGNVVNSVRRRPSSDWPTISSQAKRPQQQQPQPQHQKQQQHHQHHHHQHHQHQHQQQQQQQQQEQQRRRRWSTVKKINDSHTSSSSSSFSSNKKSSDIRKKDTNAHRRNTNANNNDSSNKNNHHQHHHSNNHTTSKGKKKARKPA</sequence>
<dbReference type="Gene3D" id="3.30.460.10">
    <property type="entry name" value="Beta Polymerase, domain 2"/>
    <property type="match status" value="1"/>
</dbReference>
<evidence type="ECO:0000256" key="6">
    <source>
        <dbReference type="ARBA" id="ARBA00022723"/>
    </source>
</evidence>
<evidence type="ECO:0000313" key="11">
    <source>
        <dbReference type="EMBL" id="ORY93795.1"/>
    </source>
</evidence>
<feature type="compositionally biased region" description="Low complexity" evidence="8">
    <location>
        <begin position="614"/>
        <end position="624"/>
    </location>
</feature>
<evidence type="ECO:0000256" key="4">
    <source>
        <dbReference type="ARBA" id="ARBA00012388"/>
    </source>
</evidence>
<feature type="domain" description="PAP-associated" evidence="9">
    <location>
        <begin position="302"/>
        <end position="358"/>
    </location>
</feature>
<feature type="compositionally biased region" description="Basic and acidic residues" evidence="8">
    <location>
        <begin position="654"/>
        <end position="665"/>
    </location>
</feature>
<feature type="compositionally biased region" description="Pro residues" evidence="8">
    <location>
        <begin position="511"/>
        <end position="525"/>
    </location>
</feature>
<feature type="region of interest" description="Disordered" evidence="8">
    <location>
        <begin position="508"/>
        <end position="705"/>
    </location>
</feature>
<dbReference type="EC" id="2.7.7.19" evidence="4"/>
<dbReference type="GO" id="GO:0010605">
    <property type="term" value="P:negative regulation of macromolecule metabolic process"/>
    <property type="evidence" value="ECO:0007669"/>
    <property type="project" value="UniProtKB-ARBA"/>
</dbReference>
<evidence type="ECO:0000256" key="2">
    <source>
        <dbReference type="ARBA" id="ARBA00001946"/>
    </source>
</evidence>
<organism evidence="11 12">
    <name type="scientific">Syncephalastrum racemosum</name>
    <name type="common">Filamentous fungus</name>
    <dbReference type="NCBI Taxonomy" id="13706"/>
    <lineage>
        <taxon>Eukaryota</taxon>
        <taxon>Fungi</taxon>
        <taxon>Fungi incertae sedis</taxon>
        <taxon>Mucoromycota</taxon>
        <taxon>Mucoromycotina</taxon>
        <taxon>Mucoromycetes</taxon>
        <taxon>Mucorales</taxon>
        <taxon>Syncephalastraceae</taxon>
        <taxon>Syncephalastrum</taxon>
    </lineage>
</organism>
<dbReference type="PANTHER" id="PTHR12271">
    <property type="entry name" value="POLY A POLYMERASE CID PAP -RELATED"/>
    <property type="match status" value="1"/>
</dbReference>
<dbReference type="STRING" id="13706.A0A1X2H5P2"/>
<feature type="compositionally biased region" description="Polar residues" evidence="8">
    <location>
        <begin position="575"/>
        <end position="585"/>
    </location>
</feature>
<feature type="compositionally biased region" description="Basic and acidic residues" evidence="8">
    <location>
        <begin position="482"/>
        <end position="492"/>
    </location>
</feature>
<feature type="compositionally biased region" description="Low complexity" evidence="8">
    <location>
        <begin position="586"/>
        <end position="597"/>
    </location>
</feature>
<keyword evidence="6" id="KW-0479">Metal-binding</keyword>
<dbReference type="AlphaFoldDB" id="A0A1X2H5P2"/>
<feature type="domain" description="Poly(A) RNA polymerase mitochondrial-like central palm" evidence="10">
    <location>
        <begin position="90"/>
        <end position="217"/>
    </location>
</feature>
<comment type="cofactor">
    <cofactor evidence="2">
        <name>Mg(2+)</name>
        <dbReference type="ChEBI" id="CHEBI:18420"/>
    </cofactor>
</comment>
<dbReference type="Gene3D" id="1.10.1410.10">
    <property type="match status" value="1"/>
</dbReference>
<dbReference type="InterPro" id="IPR043519">
    <property type="entry name" value="NT_sf"/>
</dbReference>
<dbReference type="Proteomes" id="UP000242180">
    <property type="component" value="Unassembled WGS sequence"/>
</dbReference>
<evidence type="ECO:0000256" key="3">
    <source>
        <dbReference type="ARBA" id="ARBA00008593"/>
    </source>
</evidence>
<feature type="region of interest" description="Disordered" evidence="8">
    <location>
        <begin position="20"/>
        <end position="50"/>
    </location>
</feature>
<evidence type="ECO:0000313" key="12">
    <source>
        <dbReference type="Proteomes" id="UP000242180"/>
    </source>
</evidence>
<comment type="similarity">
    <text evidence="3">Belongs to the DNA polymerase type-B-like family.</text>
</comment>
<feature type="compositionally biased region" description="Basic residues" evidence="8">
    <location>
        <begin position="681"/>
        <end position="705"/>
    </location>
</feature>
<dbReference type="GO" id="GO:1990817">
    <property type="term" value="F:poly(A) RNA polymerase activity"/>
    <property type="evidence" value="ECO:0007669"/>
    <property type="project" value="UniProtKB-EC"/>
</dbReference>
<dbReference type="SUPFAM" id="SSF81301">
    <property type="entry name" value="Nucleotidyltransferase"/>
    <property type="match status" value="1"/>
</dbReference>
<comment type="cofactor">
    <cofactor evidence="1">
        <name>Mn(2+)</name>
        <dbReference type="ChEBI" id="CHEBI:29035"/>
    </cofactor>
</comment>
<reference evidence="11 12" key="1">
    <citation type="submission" date="2016-07" db="EMBL/GenBank/DDBJ databases">
        <title>Pervasive Adenine N6-methylation of Active Genes in Fungi.</title>
        <authorList>
            <consortium name="DOE Joint Genome Institute"/>
            <person name="Mondo S.J."/>
            <person name="Dannebaum R.O."/>
            <person name="Kuo R.C."/>
            <person name="Labutti K."/>
            <person name="Haridas S."/>
            <person name="Kuo A."/>
            <person name="Salamov A."/>
            <person name="Ahrendt S.R."/>
            <person name="Lipzen A."/>
            <person name="Sullivan W."/>
            <person name="Andreopoulos W.B."/>
            <person name="Clum A."/>
            <person name="Lindquist E."/>
            <person name="Daum C."/>
            <person name="Ramamoorthy G.K."/>
            <person name="Gryganskyi A."/>
            <person name="Culley D."/>
            <person name="Magnuson J.K."/>
            <person name="James T.Y."/>
            <person name="O'Malley M.A."/>
            <person name="Stajich J.E."/>
            <person name="Spatafora J.W."/>
            <person name="Visel A."/>
            <person name="Grigoriev I.V."/>
        </authorList>
    </citation>
    <scope>NUCLEOTIDE SEQUENCE [LARGE SCALE GENOMIC DNA]</scope>
    <source>
        <strain evidence="11 12">NRRL 2496</strain>
    </source>
</reference>
<dbReference type="GO" id="GO:0031123">
    <property type="term" value="P:RNA 3'-end processing"/>
    <property type="evidence" value="ECO:0007669"/>
    <property type="project" value="TreeGrafter"/>
</dbReference>
<keyword evidence="12" id="KW-1185">Reference proteome</keyword>
<gene>
    <name evidence="11" type="ORF">BCR43DRAFT_461104</name>
</gene>
<feature type="region of interest" description="Disordered" evidence="8">
    <location>
        <begin position="466"/>
        <end position="494"/>
    </location>
</feature>
<evidence type="ECO:0000256" key="7">
    <source>
        <dbReference type="ARBA" id="ARBA00022842"/>
    </source>
</evidence>